<name>A0A1N7DG95_9NOCA</name>
<dbReference type="Pfam" id="PF04328">
    <property type="entry name" value="Sel_put"/>
    <property type="match status" value="1"/>
</dbReference>
<dbReference type="AlphaFoldDB" id="A0A1N7DG95"/>
<organism evidence="1 2">
    <name type="scientific">Williamsia sterculiae</name>
    <dbReference type="NCBI Taxonomy" id="1344003"/>
    <lineage>
        <taxon>Bacteria</taxon>
        <taxon>Bacillati</taxon>
        <taxon>Actinomycetota</taxon>
        <taxon>Actinomycetes</taxon>
        <taxon>Mycobacteriales</taxon>
        <taxon>Nocardiaceae</taxon>
        <taxon>Williamsia</taxon>
    </lineage>
</organism>
<proteinExistence type="predicted"/>
<accession>A0A1N7DG95</accession>
<evidence type="ECO:0000313" key="1">
    <source>
        <dbReference type="EMBL" id="SIR74810.1"/>
    </source>
</evidence>
<sequence>MTRATAGGALRRGWAAVRWYVGSVMGDGDYGHYVAHQAAAHPGEPPMSERQYWRTRWDHQDRNPQGRCC</sequence>
<dbReference type="OrthoDB" id="3541280at2"/>
<dbReference type="EMBL" id="FTNT01000002">
    <property type="protein sequence ID" value="SIR74810.1"/>
    <property type="molecule type" value="Genomic_DNA"/>
</dbReference>
<dbReference type="RefSeq" id="WP_076476526.1">
    <property type="nucleotide sequence ID" value="NZ_FTNT01000002.1"/>
</dbReference>
<protein>
    <submittedName>
        <fullName evidence="1">Uncharacterized short protein YbdD, DUF466 family</fullName>
    </submittedName>
</protein>
<dbReference type="Proteomes" id="UP000186218">
    <property type="component" value="Unassembled WGS sequence"/>
</dbReference>
<evidence type="ECO:0000313" key="2">
    <source>
        <dbReference type="Proteomes" id="UP000186218"/>
    </source>
</evidence>
<dbReference type="STRING" id="1344003.SAMN05445060_0610"/>
<keyword evidence="2" id="KW-1185">Reference proteome</keyword>
<reference evidence="1 2" key="1">
    <citation type="submission" date="2017-01" db="EMBL/GenBank/DDBJ databases">
        <authorList>
            <person name="Mah S.A."/>
            <person name="Swanson W.J."/>
            <person name="Moy G.W."/>
            <person name="Vacquier V.D."/>
        </authorList>
    </citation>
    <scope>NUCLEOTIDE SEQUENCE [LARGE SCALE GENOMIC DNA]</scope>
    <source>
        <strain evidence="1 2">CPCC 203464</strain>
    </source>
</reference>
<gene>
    <name evidence="1" type="ORF">SAMN05445060_0610</name>
</gene>
<dbReference type="InterPro" id="IPR007423">
    <property type="entry name" value="Sel_put"/>
</dbReference>